<keyword evidence="1" id="KW-0472">Membrane</keyword>
<accession>A0A8S5SLV3</accession>
<organism evidence="2">
    <name type="scientific">Siphoviridae sp. ctZgu8</name>
    <dbReference type="NCBI Taxonomy" id="2827893"/>
    <lineage>
        <taxon>Viruses</taxon>
        <taxon>Duplodnaviria</taxon>
        <taxon>Heunggongvirae</taxon>
        <taxon>Uroviricota</taxon>
        <taxon>Caudoviricetes</taxon>
    </lineage>
</organism>
<evidence type="ECO:0000313" key="2">
    <source>
        <dbReference type="EMBL" id="DAF51546.1"/>
    </source>
</evidence>
<name>A0A8S5SLV3_9CAUD</name>
<protein>
    <submittedName>
        <fullName evidence="2">Uncharacterized protein</fullName>
    </submittedName>
</protein>
<keyword evidence="1" id="KW-0812">Transmembrane</keyword>
<keyword evidence="1" id="KW-1133">Transmembrane helix</keyword>
<dbReference type="EMBL" id="BK032617">
    <property type="protein sequence ID" value="DAF51546.1"/>
    <property type="molecule type" value="Genomic_DNA"/>
</dbReference>
<proteinExistence type="predicted"/>
<reference evidence="2" key="1">
    <citation type="journal article" date="2021" name="Proc. Natl. Acad. Sci. U.S.A.">
        <title>A Catalog of Tens of Thousands of Viruses from Human Metagenomes Reveals Hidden Associations with Chronic Diseases.</title>
        <authorList>
            <person name="Tisza M.J."/>
            <person name="Buck C.B."/>
        </authorList>
    </citation>
    <scope>NUCLEOTIDE SEQUENCE</scope>
    <source>
        <strain evidence="2">CtZgu8</strain>
    </source>
</reference>
<sequence length="81" mass="8551">MNTKEYGHHASGYRKADGGPSKRFMRGLAICAVAFVVCLVWLMTHLACATPLANGACSLVAFLGVPLRLLCLVASEAGVDE</sequence>
<feature type="transmembrane region" description="Helical" evidence="1">
    <location>
        <begin position="24"/>
        <end position="46"/>
    </location>
</feature>
<evidence type="ECO:0000256" key="1">
    <source>
        <dbReference type="SAM" id="Phobius"/>
    </source>
</evidence>
<feature type="transmembrane region" description="Helical" evidence="1">
    <location>
        <begin position="52"/>
        <end position="74"/>
    </location>
</feature>